<evidence type="ECO:0000313" key="1">
    <source>
        <dbReference type="EMBL" id="JAH15852.1"/>
    </source>
</evidence>
<accession>A0A0E9QHA2</accession>
<reference evidence="1" key="1">
    <citation type="submission" date="2014-11" db="EMBL/GenBank/DDBJ databases">
        <authorList>
            <person name="Amaro Gonzalez C."/>
        </authorList>
    </citation>
    <scope>NUCLEOTIDE SEQUENCE</scope>
</reference>
<name>A0A0E9QHA2_ANGAN</name>
<protein>
    <submittedName>
        <fullName evidence="1">Uncharacterized protein</fullName>
    </submittedName>
</protein>
<proteinExistence type="predicted"/>
<dbReference type="AlphaFoldDB" id="A0A0E9QHA2"/>
<reference evidence="1" key="2">
    <citation type="journal article" date="2015" name="Fish Shellfish Immunol.">
        <title>Early steps in the European eel (Anguilla anguilla)-Vibrio vulnificus interaction in the gills: Role of the RtxA13 toxin.</title>
        <authorList>
            <person name="Callol A."/>
            <person name="Pajuelo D."/>
            <person name="Ebbesson L."/>
            <person name="Teles M."/>
            <person name="MacKenzie S."/>
            <person name="Amaro C."/>
        </authorList>
    </citation>
    <scope>NUCLEOTIDE SEQUENCE</scope>
</reference>
<sequence length="26" mass="3029">MERSPHPTTTLFTIIDLSRKCDCLLH</sequence>
<organism evidence="1">
    <name type="scientific">Anguilla anguilla</name>
    <name type="common">European freshwater eel</name>
    <name type="synonym">Muraena anguilla</name>
    <dbReference type="NCBI Taxonomy" id="7936"/>
    <lineage>
        <taxon>Eukaryota</taxon>
        <taxon>Metazoa</taxon>
        <taxon>Chordata</taxon>
        <taxon>Craniata</taxon>
        <taxon>Vertebrata</taxon>
        <taxon>Euteleostomi</taxon>
        <taxon>Actinopterygii</taxon>
        <taxon>Neopterygii</taxon>
        <taxon>Teleostei</taxon>
        <taxon>Anguilliformes</taxon>
        <taxon>Anguillidae</taxon>
        <taxon>Anguilla</taxon>
    </lineage>
</organism>
<dbReference type="EMBL" id="GBXM01092725">
    <property type="protein sequence ID" value="JAH15852.1"/>
    <property type="molecule type" value="Transcribed_RNA"/>
</dbReference>